<accession>A0A834CGE4</accession>
<evidence type="ECO:0000256" key="1">
    <source>
        <dbReference type="SAM" id="MobiDB-lite"/>
    </source>
</evidence>
<name>A0A834CGE4_ORYME</name>
<gene>
    <name evidence="2" type="ORF">FQA47_006408</name>
</gene>
<dbReference type="AlphaFoldDB" id="A0A834CGE4"/>
<evidence type="ECO:0000313" key="3">
    <source>
        <dbReference type="Proteomes" id="UP000646548"/>
    </source>
</evidence>
<dbReference type="Proteomes" id="UP000646548">
    <property type="component" value="Unassembled WGS sequence"/>
</dbReference>
<reference evidence="2" key="1">
    <citation type="journal article" name="BMC Genomics">
        <title>Long-read sequencing and de novo genome assembly of marine medaka (Oryzias melastigma).</title>
        <authorList>
            <person name="Liang P."/>
            <person name="Saqib H.S.A."/>
            <person name="Ni X."/>
            <person name="Shen Y."/>
        </authorList>
    </citation>
    <scope>NUCLEOTIDE SEQUENCE</scope>
    <source>
        <strain evidence="2">Bigg-433</strain>
    </source>
</reference>
<sequence length="68" mass="6888">MEGGCKDFGTAVAPPPSQRSGHPPGSSLSVVGADAGTAARKSFRPASFLQTVHLEDAGPPVSPPDIKF</sequence>
<protein>
    <submittedName>
        <fullName evidence="2">Uncharacterized protein</fullName>
    </submittedName>
</protein>
<proteinExistence type="predicted"/>
<organism evidence="2 3">
    <name type="scientific">Oryzias melastigma</name>
    <name type="common">Marine medaka</name>
    <dbReference type="NCBI Taxonomy" id="30732"/>
    <lineage>
        <taxon>Eukaryota</taxon>
        <taxon>Metazoa</taxon>
        <taxon>Chordata</taxon>
        <taxon>Craniata</taxon>
        <taxon>Vertebrata</taxon>
        <taxon>Euteleostomi</taxon>
        <taxon>Actinopterygii</taxon>
        <taxon>Neopterygii</taxon>
        <taxon>Teleostei</taxon>
        <taxon>Neoteleostei</taxon>
        <taxon>Acanthomorphata</taxon>
        <taxon>Ovalentaria</taxon>
        <taxon>Atherinomorphae</taxon>
        <taxon>Beloniformes</taxon>
        <taxon>Adrianichthyidae</taxon>
        <taxon>Oryziinae</taxon>
        <taxon>Oryzias</taxon>
    </lineage>
</organism>
<evidence type="ECO:0000313" key="2">
    <source>
        <dbReference type="EMBL" id="KAF6726161.1"/>
    </source>
</evidence>
<dbReference type="EMBL" id="WKFB01000343">
    <property type="protein sequence ID" value="KAF6726161.1"/>
    <property type="molecule type" value="Genomic_DNA"/>
</dbReference>
<comment type="caution">
    <text evidence="2">The sequence shown here is derived from an EMBL/GenBank/DDBJ whole genome shotgun (WGS) entry which is preliminary data.</text>
</comment>
<feature type="region of interest" description="Disordered" evidence="1">
    <location>
        <begin position="1"/>
        <end position="33"/>
    </location>
</feature>